<organism evidence="2 3">
    <name type="scientific">Moritella yayanosii</name>
    <dbReference type="NCBI Taxonomy" id="69539"/>
    <lineage>
        <taxon>Bacteria</taxon>
        <taxon>Pseudomonadati</taxon>
        <taxon>Pseudomonadota</taxon>
        <taxon>Gammaproteobacteria</taxon>
        <taxon>Alteromonadales</taxon>
        <taxon>Moritellaceae</taxon>
        <taxon>Moritella</taxon>
    </lineage>
</organism>
<keyword evidence="1" id="KW-0472">Membrane</keyword>
<reference evidence="3" key="1">
    <citation type="submission" date="2018-05" db="EMBL/GenBank/DDBJ databases">
        <authorList>
            <person name="Cea G.-C."/>
            <person name="William W."/>
        </authorList>
    </citation>
    <scope>NUCLEOTIDE SEQUENCE [LARGE SCALE GENOMIC DNA]</scope>
    <source>
        <strain evidence="3">DB21MT 5</strain>
    </source>
</reference>
<gene>
    <name evidence="2" type="ORF">MORIYA_3881</name>
</gene>
<name>A0A330LU95_9GAMM</name>
<dbReference type="KEGG" id="mya:MORIYA_3881"/>
<dbReference type="Gene3D" id="1.20.1640.10">
    <property type="entry name" value="Multidrug efflux transporter AcrB transmembrane domain"/>
    <property type="match status" value="1"/>
</dbReference>
<evidence type="ECO:0000256" key="1">
    <source>
        <dbReference type="SAM" id="Phobius"/>
    </source>
</evidence>
<accession>A0A330LU95</accession>
<keyword evidence="1" id="KW-1133">Transmembrane helix</keyword>
<sequence length="67" mass="7288">MVTAVASGLTFATVLTLVLTPCMLVLGDRLSQRWNKGNAVVNVRVVDSDAMIDFYDIEKCNLNASII</sequence>
<dbReference type="AlphaFoldDB" id="A0A330LU95"/>
<dbReference type="Proteomes" id="UP000250163">
    <property type="component" value="Chromosome MORIYA"/>
</dbReference>
<protein>
    <submittedName>
        <fullName evidence="2">Uncharacterized protein</fullName>
    </submittedName>
</protein>
<keyword evidence="3" id="KW-1185">Reference proteome</keyword>
<feature type="transmembrane region" description="Helical" evidence="1">
    <location>
        <begin position="6"/>
        <end position="26"/>
    </location>
</feature>
<keyword evidence="1" id="KW-0812">Transmembrane</keyword>
<evidence type="ECO:0000313" key="2">
    <source>
        <dbReference type="EMBL" id="SQD80333.1"/>
    </source>
</evidence>
<dbReference type="EMBL" id="LS483250">
    <property type="protein sequence ID" value="SQD80333.1"/>
    <property type="molecule type" value="Genomic_DNA"/>
</dbReference>
<proteinExistence type="predicted"/>
<evidence type="ECO:0000313" key="3">
    <source>
        <dbReference type="Proteomes" id="UP000250163"/>
    </source>
</evidence>